<keyword evidence="2" id="KW-0732">Signal</keyword>
<sequence>MRAHPLGQDGTPRATPAPAHEENTMRPSILSLLTALSLAASPALAASASTVYPVVAMGDGQIYNVLYTESSWMSLAVPLSDVGGSVPSNVSLSVSGLPEGTTITLDGVSQVGDLLLLDVTVSRDDDRMGVHDTAILALKSGDQTLTTLSIPVVGAAYNE</sequence>
<organism evidence="3 4">
    <name type="scientific">Deinococcus aerophilus</name>
    <dbReference type="NCBI Taxonomy" id="522488"/>
    <lineage>
        <taxon>Bacteria</taxon>
        <taxon>Thermotogati</taxon>
        <taxon>Deinococcota</taxon>
        <taxon>Deinococci</taxon>
        <taxon>Deinococcales</taxon>
        <taxon>Deinococcaceae</taxon>
        <taxon>Deinococcus</taxon>
    </lineage>
</organism>
<feature type="chain" id="PRO_5045199724" evidence="2">
    <location>
        <begin position="46"/>
        <end position="159"/>
    </location>
</feature>
<dbReference type="Proteomes" id="UP000661918">
    <property type="component" value="Unassembled WGS sequence"/>
</dbReference>
<gene>
    <name evidence="3" type="ORF">GCM10010841_22400</name>
</gene>
<accession>A0ABQ2GVS7</accession>
<protein>
    <submittedName>
        <fullName evidence="3">Uncharacterized protein</fullName>
    </submittedName>
</protein>
<reference evidence="4" key="1">
    <citation type="journal article" date="2019" name="Int. J. Syst. Evol. Microbiol.">
        <title>The Global Catalogue of Microorganisms (GCM) 10K type strain sequencing project: providing services to taxonomists for standard genome sequencing and annotation.</title>
        <authorList>
            <consortium name="The Broad Institute Genomics Platform"/>
            <consortium name="The Broad Institute Genome Sequencing Center for Infectious Disease"/>
            <person name="Wu L."/>
            <person name="Ma J."/>
        </authorList>
    </citation>
    <scope>NUCLEOTIDE SEQUENCE [LARGE SCALE GENOMIC DNA]</scope>
    <source>
        <strain evidence="4">JCM 15443</strain>
    </source>
</reference>
<evidence type="ECO:0000313" key="3">
    <source>
        <dbReference type="EMBL" id="GGM13285.1"/>
    </source>
</evidence>
<evidence type="ECO:0000256" key="1">
    <source>
        <dbReference type="SAM" id="MobiDB-lite"/>
    </source>
</evidence>
<dbReference type="EMBL" id="BMOM01000018">
    <property type="protein sequence ID" value="GGM13285.1"/>
    <property type="molecule type" value="Genomic_DNA"/>
</dbReference>
<name>A0ABQ2GVS7_9DEIO</name>
<proteinExistence type="predicted"/>
<evidence type="ECO:0000256" key="2">
    <source>
        <dbReference type="SAM" id="SignalP"/>
    </source>
</evidence>
<keyword evidence="4" id="KW-1185">Reference proteome</keyword>
<comment type="caution">
    <text evidence="3">The sequence shown here is derived from an EMBL/GenBank/DDBJ whole genome shotgun (WGS) entry which is preliminary data.</text>
</comment>
<feature type="region of interest" description="Disordered" evidence="1">
    <location>
        <begin position="1"/>
        <end position="22"/>
    </location>
</feature>
<evidence type="ECO:0000313" key="4">
    <source>
        <dbReference type="Proteomes" id="UP000661918"/>
    </source>
</evidence>
<feature type="signal peptide" evidence="2">
    <location>
        <begin position="1"/>
        <end position="45"/>
    </location>
</feature>